<evidence type="ECO:0000313" key="1">
    <source>
        <dbReference type="EMBL" id="MFC7434380.1"/>
    </source>
</evidence>
<name>A0ABW2R8I9_9BURK</name>
<reference evidence="2" key="1">
    <citation type="journal article" date="2019" name="Int. J. Syst. Evol. Microbiol.">
        <title>The Global Catalogue of Microorganisms (GCM) 10K type strain sequencing project: providing services to taxonomists for standard genome sequencing and annotation.</title>
        <authorList>
            <consortium name="The Broad Institute Genomics Platform"/>
            <consortium name="The Broad Institute Genome Sequencing Center for Infectious Disease"/>
            <person name="Wu L."/>
            <person name="Ma J."/>
        </authorList>
    </citation>
    <scope>NUCLEOTIDE SEQUENCE [LARGE SCALE GENOMIC DNA]</scope>
    <source>
        <strain evidence="2">CCUG 54518</strain>
    </source>
</reference>
<proteinExistence type="predicted"/>
<organism evidence="1 2">
    <name type="scientific">Hydrogenophaga bisanensis</name>
    <dbReference type="NCBI Taxonomy" id="439611"/>
    <lineage>
        <taxon>Bacteria</taxon>
        <taxon>Pseudomonadati</taxon>
        <taxon>Pseudomonadota</taxon>
        <taxon>Betaproteobacteria</taxon>
        <taxon>Burkholderiales</taxon>
        <taxon>Comamonadaceae</taxon>
        <taxon>Hydrogenophaga</taxon>
    </lineage>
</organism>
<evidence type="ECO:0000313" key="2">
    <source>
        <dbReference type="Proteomes" id="UP001596495"/>
    </source>
</evidence>
<keyword evidence="2" id="KW-1185">Reference proteome</keyword>
<gene>
    <name evidence="1" type="ORF">ACFQNJ_07630</name>
</gene>
<dbReference type="EMBL" id="JBHTBX010000004">
    <property type="protein sequence ID" value="MFC7434380.1"/>
    <property type="molecule type" value="Genomic_DNA"/>
</dbReference>
<accession>A0ABW2R8I9</accession>
<dbReference type="RefSeq" id="WP_382255659.1">
    <property type="nucleotide sequence ID" value="NZ_JBHTBX010000004.1"/>
</dbReference>
<evidence type="ECO:0008006" key="3">
    <source>
        <dbReference type="Google" id="ProtNLM"/>
    </source>
</evidence>
<comment type="caution">
    <text evidence="1">The sequence shown here is derived from an EMBL/GenBank/DDBJ whole genome shotgun (WGS) entry which is preliminary data.</text>
</comment>
<sequence>MMQTNRSAACLAKTRRAWDVLPYPQLVGRQAHTLMLLANGRRSLRELSLLVGDDVTPIAHELLSEGLLQEQPIEVPAAD</sequence>
<dbReference type="Proteomes" id="UP001596495">
    <property type="component" value="Unassembled WGS sequence"/>
</dbReference>
<protein>
    <recommendedName>
        <fullName evidence="3">MarR family transcriptional regulator</fullName>
    </recommendedName>
</protein>